<dbReference type="AlphaFoldDB" id="A0A2N0NHY1"/>
<name>A0A2N0NHY1_9GLOM</name>
<reference evidence="2 3" key="2">
    <citation type="submission" date="2017-09" db="EMBL/GenBank/DDBJ databases">
        <title>Extensive intraspecific genome diversity in a model arbuscular mycorrhizal fungus.</title>
        <authorList>
            <person name="Chen E.C."/>
            <person name="Morin E."/>
            <person name="Beaudet D."/>
            <person name="Noel J."/>
            <person name="Ndikumana S."/>
            <person name="Charron P."/>
            <person name="St-Onge C."/>
            <person name="Giorgi J."/>
            <person name="Grigoriev I.V."/>
            <person name="Roux C."/>
            <person name="Martin F.M."/>
            <person name="Corradi N."/>
        </authorList>
    </citation>
    <scope>NUCLEOTIDE SEQUENCE [LARGE SCALE GENOMIC DNA]</scope>
    <source>
        <strain evidence="2 3">A5</strain>
    </source>
</reference>
<feature type="compositionally biased region" description="Low complexity" evidence="1">
    <location>
        <begin position="343"/>
        <end position="374"/>
    </location>
</feature>
<evidence type="ECO:0000256" key="1">
    <source>
        <dbReference type="SAM" id="MobiDB-lite"/>
    </source>
</evidence>
<feature type="compositionally biased region" description="Polar residues" evidence="1">
    <location>
        <begin position="375"/>
        <end position="384"/>
    </location>
</feature>
<organism evidence="2 3">
    <name type="scientific">Rhizophagus irregularis</name>
    <dbReference type="NCBI Taxonomy" id="588596"/>
    <lineage>
        <taxon>Eukaryota</taxon>
        <taxon>Fungi</taxon>
        <taxon>Fungi incertae sedis</taxon>
        <taxon>Mucoromycota</taxon>
        <taxon>Glomeromycotina</taxon>
        <taxon>Glomeromycetes</taxon>
        <taxon>Glomerales</taxon>
        <taxon>Glomeraceae</taxon>
        <taxon>Rhizophagus</taxon>
    </lineage>
</organism>
<dbReference type="Proteomes" id="UP000232722">
    <property type="component" value="Unassembled WGS sequence"/>
</dbReference>
<evidence type="ECO:0000313" key="3">
    <source>
        <dbReference type="Proteomes" id="UP000232722"/>
    </source>
</evidence>
<proteinExistence type="predicted"/>
<feature type="compositionally biased region" description="Low complexity" evidence="1">
    <location>
        <begin position="411"/>
        <end position="423"/>
    </location>
</feature>
<feature type="region of interest" description="Disordered" evidence="1">
    <location>
        <begin position="261"/>
        <end position="458"/>
    </location>
</feature>
<dbReference type="VEuPathDB" id="FungiDB:FUN_004587"/>
<protein>
    <submittedName>
        <fullName evidence="2">Uncharacterized protein</fullName>
    </submittedName>
</protein>
<comment type="caution">
    <text evidence="2">The sequence shown here is derived from an EMBL/GenBank/DDBJ whole genome shotgun (WGS) entry which is preliminary data.</text>
</comment>
<reference evidence="2 3" key="1">
    <citation type="submission" date="2016-04" db="EMBL/GenBank/DDBJ databases">
        <title>Genome analyses suggest a sexual origin of heterokaryosis in a supposedly ancient asexual fungus.</title>
        <authorList>
            <person name="Ropars J."/>
            <person name="Sedzielewska K."/>
            <person name="Noel J."/>
            <person name="Charron P."/>
            <person name="Farinelli L."/>
            <person name="Marton T."/>
            <person name="Kruger M."/>
            <person name="Pelin A."/>
            <person name="Brachmann A."/>
            <person name="Corradi N."/>
        </authorList>
    </citation>
    <scope>NUCLEOTIDE SEQUENCE [LARGE SCALE GENOMIC DNA]</scope>
    <source>
        <strain evidence="2 3">A5</strain>
    </source>
</reference>
<dbReference type="VEuPathDB" id="FungiDB:RhiirA1_477075"/>
<feature type="compositionally biased region" description="Polar residues" evidence="1">
    <location>
        <begin position="295"/>
        <end position="323"/>
    </location>
</feature>
<sequence length="458" mass="54203">MVGVQASRPTESIHAYNFDNTRQRYHAKISTSICKLPREEIDRELQKIFNKERFQMEVLFKNGNQYLYVIFTSAQERLRLINCIEIQESVGNFYAESERDCTYKTPIKVFIDFIPVQAKETDLKNVLENEIGIATEITFWPIKGNNQYKKAKIMLEVTCSDKHLIETWSVQMGDNNRIKITPTKLSNEDRNLRTRYVAKVMGLEKEIGLKEVHSSLTDLNAKEWYFNIKHDLVVHFQYGKDKDKAVRTPFKINDKPYTWLQDSRGQRPFRGSFKPGRWNTQFRQNQSRERYNSGDRGNQFNERQQNRYHNGNTSPSNGHNNVNRYVRQNGDRGCNQQQQCFSTGGQYQNNGNGYRQGNNNTNSRSYGGNGYNNRFQHYQQQYNANRRPDNFRKPKYNKNYQGARFNSSDKNNSNNRYQQQYRQHGFNSDRGGNYPTSNYRDRYSRGDNSWNPSYEHRY</sequence>
<accession>A0A2N0NHY1</accession>
<feature type="compositionally biased region" description="Polar residues" evidence="1">
    <location>
        <begin position="398"/>
        <end position="410"/>
    </location>
</feature>
<gene>
    <name evidence="2" type="ORF">RhiirA5_439348</name>
</gene>
<evidence type="ECO:0000313" key="2">
    <source>
        <dbReference type="EMBL" id="PKB94189.1"/>
    </source>
</evidence>
<dbReference type="EMBL" id="LLXJ01006486">
    <property type="protein sequence ID" value="PKB94189.1"/>
    <property type="molecule type" value="Genomic_DNA"/>
</dbReference>